<dbReference type="HOGENOM" id="CLU_1488849_0_0_1"/>
<dbReference type="AlphaFoldDB" id="A0A0D1ZDW8"/>
<organism evidence="1 2">
    <name type="scientific">Cladophialophora immunda</name>
    <dbReference type="NCBI Taxonomy" id="569365"/>
    <lineage>
        <taxon>Eukaryota</taxon>
        <taxon>Fungi</taxon>
        <taxon>Dikarya</taxon>
        <taxon>Ascomycota</taxon>
        <taxon>Pezizomycotina</taxon>
        <taxon>Eurotiomycetes</taxon>
        <taxon>Chaetothyriomycetidae</taxon>
        <taxon>Chaetothyriales</taxon>
        <taxon>Herpotrichiellaceae</taxon>
        <taxon>Cladophialophora</taxon>
    </lineage>
</organism>
<proteinExistence type="predicted"/>
<protein>
    <recommendedName>
        <fullName evidence="3">F-box domain-containing protein</fullName>
    </recommendedName>
</protein>
<name>A0A0D1ZDW8_9EURO</name>
<dbReference type="VEuPathDB" id="FungiDB:PV07_09055"/>
<evidence type="ECO:0008006" key="3">
    <source>
        <dbReference type="Google" id="ProtNLM"/>
    </source>
</evidence>
<reference evidence="1 2" key="1">
    <citation type="submission" date="2015-01" db="EMBL/GenBank/DDBJ databases">
        <title>The Genome Sequence of Cladophialophora immunda CBS83496.</title>
        <authorList>
            <consortium name="The Broad Institute Genomics Platform"/>
            <person name="Cuomo C."/>
            <person name="de Hoog S."/>
            <person name="Gorbushina A."/>
            <person name="Stielow B."/>
            <person name="Teixiera M."/>
            <person name="Abouelleil A."/>
            <person name="Chapman S.B."/>
            <person name="Priest M."/>
            <person name="Young S.K."/>
            <person name="Wortman J."/>
            <person name="Nusbaum C."/>
            <person name="Birren B."/>
        </authorList>
    </citation>
    <scope>NUCLEOTIDE SEQUENCE [LARGE SCALE GENOMIC DNA]</scope>
    <source>
        <strain evidence="1 2">CBS 83496</strain>
    </source>
</reference>
<evidence type="ECO:0000313" key="2">
    <source>
        <dbReference type="Proteomes" id="UP000054466"/>
    </source>
</evidence>
<accession>A0A0D1ZDW8</accession>
<keyword evidence="2" id="KW-1185">Reference proteome</keyword>
<dbReference type="Proteomes" id="UP000054466">
    <property type="component" value="Unassembled WGS sequence"/>
</dbReference>
<dbReference type="GeneID" id="27348249"/>
<evidence type="ECO:0000313" key="1">
    <source>
        <dbReference type="EMBL" id="KIW25921.1"/>
    </source>
</evidence>
<dbReference type="EMBL" id="KN847044">
    <property type="protein sequence ID" value="KIW25921.1"/>
    <property type="molecule type" value="Genomic_DNA"/>
</dbReference>
<sequence length="181" mass="20389">MATLESLSIELISIVVQYLGCGDRGRFCQVAKWCYQLARPDFYRDVELLHHQVPTFLRIIISYPYLANLVKSIRLCDSDRTDPIAPKDLDLFRKHLVGTGPYADFFWANTIVDPNKLRGMLIETMLSKLVSLEEFFINDTIPDFVLLASPGSGFTLPPSLKTVFKGGGCQVAILPPRPRDP</sequence>
<gene>
    <name evidence="1" type="ORF">PV07_09055</name>
</gene>
<dbReference type="RefSeq" id="XP_016246137.1">
    <property type="nucleotide sequence ID" value="XM_016396281.1"/>
</dbReference>